<evidence type="ECO:0000313" key="3">
    <source>
        <dbReference type="EMBL" id="GGA75460.1"/>
    </source>
</evidence>
<sequence length="328" mass="34796">MTPPRLAHRFGLLALSLLLPALLVGLMAVWFLALTTLSHHDRTLVWVQGTPAQLASLREAVLDHPVFPEGDFAQGGYADHRPAECAGHELAVGFSRLREFELSAAKETLDELVHESGVRACDAHVFIYNDLPSPLDSTAWDDSLVTLLLALFLPTGTLLIAYWGFGLAHALPTPWHLPRPLLRTLGLGAGGAVAGLLAVTLVERMLRLAWPAASVGSDAISGLGPDPLALPVILLVGVYVPFLEELAFRAWLIPVAERAVGLWPACALSVLAFAAIHLPFSGPELLGTLVLGAIFAAVYALTRSLPACLIAHGGYNVLALGLHVTVSG</sequence>
<dbReference type="PANTHER" id="PTHR43592">
    <property type="entry name" value="CAAX AMINO TERMINAL PROTEASE"/>
    <property type="match status" value="1"/>
</dbReference>
<comment type="caution">
    <text evidence="3">The sequence shown here is derived from an EMBL/GenBank/DDBJ whole genome shotgun (WGS) entry which is preliminary data.</text>
</comment>
<organism evidence="3 4">
    <name type="scientific">Arenimonas soli</name>
    <dbReference type="NCBI Taxonomy" id="2269504"/>
    <lineage>
        <taxon>Bacteria</taxon>
        <taxon>Pseudomonadati</taxon>
        <taxon>Pseudomonadota</taxon>
        <taxon>Gammaproteobacteria</taxon>
        <taxon>Lysobacterales</taxon>
        <taxon>Lysobacteraceae</taxon>
        <taxon>Arenimonas</taxon>
    </lineage>
</organism>
<keyword evidence="4" id="KW-1185">Reference proteome</keyword>
<protein>
    <recommendedName>
        <fullName evidence="2">CAAX prenyl protease 2/Lysostaphin resistance protein A-like domain-containing protein</fullName>
    </recommendedName>
</protein>
<dbReference type="RefSeq" id="WP_188662214.1">
    <property type="nucleotide sequence ID" value="NZ_BMKC01000001.1"/>
</dbReference>
<feature type="transmembrane region" description="Helical" evidence="1">
    <location>
        <begin position="228"/>
        <end position="248"/>
    </location>
</feature>
<feature type="transmembrane region" description="Helical" evidence="1">
    <location>
        <begin position="285"/>
        <end position="302"/>
    </location>
</feature>
<gene>
    <name evidence="3" type="ORF">GCM10011521_12010</name>
</gene>
<feature type="domain" description="CAAX prenyl protease 2/Lysostaphin resistance protein A-like" evidence="2">
    <location>
        <begin position="229"/>
        <end position="318"/>
    </location>
</feature>
<dbReference type="Proteomes" id="UP000623419">
    <property type="component" value="Unassembled WGS sequence"/>
</dbReference>
<reference evidence="4" key="1">
    <citation type="journal article" date="2019" name="Int. J. Syst. Evol. Microbiol.">
        <title>The Global Catalogue of Microorganisms (GCM) 10K type strain sequencing project: providing services to taxonomists for standard genome sequencing and annotation.</title>
        <authorList>
            <consortium name="The Broad Institute Genomics Platform"/>
            <consortium name="The Broad Institute Genome Sequencing Center for Infectious Disease"/>
            <person name="Wu L."/>
            <person name="Ma J."/>
        </authorList>
    </citation>
    <scope>NUCLEOTIDE SEQUENCE [LARGE SCALE GENOMIC DNA]</scope>
    <source>
        <strain evidence="4">CGMCC 1.15905</strain>
    </source>
</reference>
<feature type="transmembrane region" description="Helical" evidence="1">
    <location>
        <begin position="12"/>
        <end position="33"/>
    </location>
</feature>
<feature type="transmembrane region" description="Helical" evidence="1">
    <location>
        <begin position="144"/>
        <end position="168"/>
    </location>
</feature>
<accession>A0ABQ1HFR0</accession>
<evidence type="ECO:0000259" key="2">
    <source>
        <dbReference type="Pfam" id="PF02517"/>
    </source>
</evidence>
<dbReference type="InterPro" id="IPR003675">
    <property type="entry name" value="Rce1/LyrA-like_dom"/>
</dbReference>
<dbReference type="PANTHER" id="PTHR43592:SF15">
    <property type="entry name" value="CAAX AMINO TERMINAL PROTEASE FAMILY PROTEIN"/>
    <property type="match status" value="1"/>
</dbReference>
<evidence type="ECO:0000256" key="1">
    <source>
        <dbReference type="SAM" id="Phobius"/>
    </source>
</evidence>
<dbReference type="Pfam" id="PF02517">
    <property type="entry name" value="Rce1-like"/>
    <property type="match status" value="1"/>
</dbReference>
<proteinExistence type="predicted"/>
<keyword evidence="1" id="KW-1133">Transmembrane helix</keyword>
<keyword evidence="1" id="KW-0472">Membrane</keyword>
<dbReference type="EMBL" id="BMKC01000001">
    <property type="protein sequence ID" value="GGA75460.1"/>
    <property type="molecule type" value="Genomic_DNA"/>
</dbReference>
<evidence type="ECO:0000313" key="4">
    <source>
        <dbReference type="Proteomes" id="UP000623419"/>
    </source>
</evidence>
<name>A0ABQ1HFR0_9GAMM</name>
<feature type="transmembrane region" description="Helical" evidence="1">
    <location>
        <begin position="260"/>
        <end position="279"/>
    </location>
</feature>
<keyword evidence="1" id="KW-0812">Transmembrane</keyword>
<feature type="transmembrane region" description="Helical" evidence="1">
    <location>
        <begin position="180"/>
        <end position="202"/>
    </location>
</feature>